<evidence type="ECO:0000313" key="2">
    <source>
        <dbReference type="Proteomes" id="UP000202086"/>
    </source>
</evidence>
<reference evidence="1 2" key="1">
    <citation type="submission" date="2012-12" db="EMBL/GenBank/DDBJ databases">
        <authorList>
            <person name="Sencilo A."/>
            <person name="Jacobs-Sera D."/>
            <person name="Russell D.A."/>
            <person name="Ko C."/>
            <person name="Atanasova N."/>
            <person name="Osterlund E."/>
            <person name="Oksanen H.M."/>
            <person name="Bamford D.H."/>
            <person name="Hatfull G.F."/>
            <person name="Roine E."/>
            <person name="Hendrix R.W."/>
        </authorList>
    </citation>
    <scope>NUCLEOTIDE SEQUENCE [LARGE SCALE GENOMIC DNA]</scope>
</reference>
<dbReference type="EMBL" id="KC292029">
    <property type="protein sequence ID" value="AGM12005.1"/>
    <property type="molecule type" value="Genomic_DNA"/>
</dbReference>
<evidence type="ECO:0000313" key="1">
    <source>
        <dbReference type="EMBL" id="AGM12005.1"/>
    </source>
</evidence>
<proteinExistence type="predicted"/>
<protein>
    <submittedName>
        <fullName evidence="1">Uncharacterized protein</fullName>
    </submittedName>
</protein>
<dbReference type="RefSeq" id="YP_008059709.1">
    <property type="nucleotide sequence ID" value="NC_021330.1"/>
</dbReference>
<dbReference type="Proteomes" id="UP000202086">
    <property type="component" value="Segment"/>
</dbReference>
<dbReference type="GeneID" id="16193511"/>
<accession>R4TAN1</accession>
<dbReference type="KEGG" id="vg:16193511"/>
<organism evidence="1 2">
    <name type="scientific">Haloarcula californiae tailed virus 1</name>
    <dbReference type="NCBI Taxonomy" id="1273746"/>
    <lineage>
        <taxon>Viruses</taxon>
        <taxon>Duplodnaviria</taxon>
        <taxon>Heunggongvirae</taxon>
        <taxon>Uroviricota</taxon>
        <taxon>Caudoviricetes</taxon>
        <taxon>Thumleimavirales</taxon>
        <taxon>Druskaviridae</taxon>
        <taxon>Hacavirus</taxon>
        <taxon>Hacavirus italiense</taxon>
        <taxon>Hacavirus HCTV1</taxon>
    </lineage>
</organism>
<keyword evidence="2" id="KW-1185">Reference proteome</keyword>
<gene>
    <name evidence="1" type="primary">148</name>
    <name evidence="1" type="ORF">DNAM5_148</name>
</gene>
<name>R4TAN1_9CAUD</name>
<sequence length="40" mass="4936">MPDALEEGTRGTFTVEMSEYLYWHKFASFRFWDEWEASER</sequence>